<evidence type="ECO:0000259" key="1">
    <source>
        <dbReference type="Pfam" id="PF10090"/>
    </source>
</evidence>
<dbReference type="RefSeq" id="WP_335420189.1">
    <property type="nucleotide sequence ID" value="NZ_JBALHR010000002.1"/>
</dbReference>
<gene>
    <name evidence="2" type="ORF">V6590_04520</name>
</gene>
<accession>A0ABU8BRS6</accession>
<dbReference type="Proteomes" id="UP001431963">
    <property type="component" value="Unassembled WGS sequence"/>
</dbReference>
<dbReference type="InterPro" id="IPR036890">
    <property type="entry name" value="HATPase_C_sf"/>
</dbReference>
<organism evidence="2 3">
    <name type="scientific">Gemmobacter denitrificans</name>
    <dbReference type="NCBI Taxonomy" id="3123040"/>
    <lineage>
        <taxon>Bacteria</taxon>
        <taxon>Pseudomonadati</taxon>
        <taxon>Pseudomonadota</taxon>
        <taxon>Alphaproteobacteria</taxon>
        <taxon>Rhodobacterales</taxon>
        <taxon>Paracoccaceae</taxon>
        <taxon>Gemmobacter</taxon>
    </lineage>
</organism>
<name>A0ABU8BRS6_9RHOB</name>
<dbReference type="EMBL" id="JBALHR010000002">
    <property type="protein sequence ID" value="MEH7827404.1"/>
    <property type="molecule type" value="Genomic_DNA"/>
</dbReference>
<proteinExistence type="predicted"/>
<evidence type="ECO:0000313" key="2">
    <source>
        <dbReference type="EMBL" id="MEH7827404.1"/>
    </source>
</evidence>
<dbReference type="Gene3D" id="1.10.287.130">
    <property type="match status" value="1"/>
</dbReference>
<comment type="caution">
    <text evidence="2">The sequence shown here is derived from an EMBL/GenBank/DDBJ whole genome shotgun (WGS) entry which is preliminary data.</text>
</comment>
<dbReference type="InterPro" id="IPR018762">
    <property type="entry name" value="ChpT_C"/>
</dbReference>
<sequence>MIDRNDLSALLGSRICHDLISPIGAIGNGVELLMMDGAAQSPEVMLIAESVANANARIRFFRIGFGAASVDQRIGRPEVASILSDLTRGGRLVIDWQGPQELPRSEVKLAFLLIMCLETAMAFGGRISVERGESRWVLTGTAPKMRIEPDLWEVLSNPAARHQVTAAQVQFALAPEELTALGRSLQVEIREGEIRLSF</sequence>
<reference evidence="2" key="1">
    <citation type="submission" date="2024-02" db="EMBL/GenBank/DDBJ databases">
        <title>Genome sequences of strain Gemmobacter sp. JM10B15.</title>
        <authorList>
            <person name="Zhang M."/>
        </authorList>
    </citation>
    <scope>NUCLEOTIDE SEQUENCE</scope>
    <source>
        <strain evidence="2">JM10B15</strain>
    </source>
</reference>
<protein>
    <submittedName>
        <fullName evidence="2">Histidine phosphotransferase family protein</fullName>
    </submittedName>
</protein>
<evidence type="ECO:0000313" key="3">
    <source>
        <dbReference type="Proteomes" id="UP001431963"/>
    </source>
</evidence>
<keyword evidence="3" id="KW-1185">Reference proteome</keyword>
<dbReference type="Pfam" id="PF10090">
    <property type="entry name" value="HPTransfase"/>
    <property type="match status" value="1"/>
</dbReference>
<feature type="domain" description="Histidine phosphotransferase ChpT C-terminal" evidence="1">
    <location>
        <begin position="77"/>
        <end position="191"/>
    </location>
</feature>
<dbReference type="Gene3D" id="3.30.565.10">
    <property type="entry name" value="Histidine kinase-like ATPase, C-terminal domain"/>
    <property type="match status" value="1"/>
</dbReference>